<comment type="caution">
    <text evidence="2">The sequence shown here is derived from an EMBL/GenBank/DDBJ whole genome shotgun (WGS) entry which is preliminary data.</text>
</comment>
<evidence type="ECO:0000256" key="1">
    <source>
        <dbReference type="SAM" id="MobiDB-lite"/>
    </source>
</evidence>
<evidence type="ECO:0000313" key="3">
    <source>
        <dbReference type="Proteomes" id="UP001044222"/>
    </source>
</evidence>
<accession>A0A9D3S091</accession>
<feature type="region of interest" description="Disordered" evidence="1">
    <location>
        <begin position="35"/>
        <end position="97"/>
    </location>
</feature>
<organism evidence="2 3">
    <name type="scientific">Anguilla anguilla</name>
    <name type="common">European freshwater eel</name>
    <name type="synonym">Muraena anguilla</name>
    <dbReference type="NCBI Taxonomy" id="7936"/>
    <lineage>
        <taxon>Eukaryota</taxon>
        <taxon>Metazoa</taxon>
        <taxon>Chordata</taxon>
        <taxon>Craniata</taxon>
        <taxon>Vertebrata</taxon>
        <taxon>Euteleostomi</taxon>
        <taxon>Actinopterygii</taxon>
        <taxon>Neopterygii</taxon>
        <taxon>Teleostei</taxon>
        <taxon>Anguilliformes</taxon>
        <taxon>Anguillidae</taxon>
        <taxon>Anguilla</taxon>
    </lineage>
</organism>
<reference evidence="2" key="1">
    <citation type="submission" date="2021-01" db="EMBL/GenBank/DDBJ databases">
        <title>A chromosome-scale assembly of European eel, Anguilla anguilla.</title>
        <authorList>
            <person name="Henkel C."/>
            <person name="Jong-Raadsen S.A."/>
            <person name="Dufour S."/>
            <person name="Weltzien F.-A."/>
            <person name="Palstra A.P."/>
            <person name="Pelster B."/>
            <person name="Spaink H.P."/>
            <person name="Van Den Thillart G.E."/>
            <person name="Jansen H."/>
            <person name="Zahm M."/>
            <person name="Klopp C."/>
            <person name="Cedric C."/>
            <person name="Louis A."/>
            <person name="Berthelot C."/>
            <person name="Parey E."/>
            <person name="Roest Crollius H."/>
            <person name="Montfort J."/>
            <person name="Robinson-Rechavi M."/>
            <person name="Bucao C."/>
            <person name="Bouchez O."/>
            <person name="Gislard M."/>
            <person name="Lluch J."/>
            <person name="Milhes M."/>
            <person name="Lampietro C."/>
            <person name="Lopez Roques C."/>
            <person name="Donnadieu C."/>
            <person name="Braasch I."/>
            <person name="Desvignes T."/>
            <person name="Postlethwait J."/>
            <person name="Bobe J."/>
            <person name="Guiguen Y."/>
            <person name="Dirks R."/>
        </authorList>
    </citation>
    <scope>NUCLEOTIDE SEQUENCE</scope>
    <source>
        <strain evidence="2">Tag_6206</strain>
        <tissue evidence="2">Liver</tissue>
    </source>
</reference>
<protein>
    <submittedName>
        <fullName evidence="2">Uncharacterized protein</fullName>
    </submittedName>
</protein>
<dbReference type="Proteomes" id="UP001044222">
    <property type="component" value="Chromosome 7"/>
</dbReference>
<name>A0A9D3S091_ANGAN</name>
<dbReference type="EMBL" id="JAFIRN010000007">
    <property type="protein sequence ID" value="KAG5845667.1"/>
    <property type="molecule type" value="Genomic_DNA"/>
</dbReference>
<gene>
    <name evidence="2" type="ORF">ANANG_G00141710</name>
</gene>
<sequence length="97" mass="10148">MTQGQATSVLEAVQSPSARKHWLPCWRSACNLKPPAASRLHTSPPLPEQTGSPPGSSSAPATGPSQPARRRTDLSAAREVQVDDPVTALPCGQGLQL</sequence>
<dbReference type="AlphaFoldDB" id="A0A9D3S091"/>
<keyword evidence="3" id="KW-1185">Reference proteome</keyword>
<feature type="compositionally biased region" description="Low complexity" evidence="1">
    <location>
        <begin position="49"/>
        <end position="67"/>
    </location>
</feature>
<evidence type="ECO:0000313" key="2">
    <source>
        <dbReference type="EMBL" id="KAG5845667.1"/>
    </source>
</evidence>
<proteinExistence type="predicted"/>